<keyword evidence="3" id="KW-0804">Transcription</keyword>
<feature type="region of interest" description="Disordered" evidence="5">
    <location>
        <begin position="135"/>
        <end position="158"/>
    </location>
</feature>
<evidence type="ECO:0000256" key="5">
    <source>
        <dbReference type="SAM" id="MobiDB-lite"/>
    </source>
</evidence>
<evidence type="ECO:0000256" key="2">
    <source>
        <dbReference type="ARBA" id="ARBA00023015"/>
    </source>
</evidence>
<dbReference type="EMBL" id="NMUH01000173">
    <property type="protein sequence ID" value="MQL73586.1"/>
    <property type="molecule type" value="Genomic_DNA"/>
</dbReference>
<accession>A0A843TTW7</accession>
<evidence type="ECO:0000313" key="8">
    <source>
        <dbReference type="Proteomes" id="UP000652761"/>
    </source>
</evidence>
<dbReference type="Proteomes" id="UP000652761">
    <property type="component" value="Unassembled WGS sequence"/>
</dbReference>
<dbReference type="Gene3D" id="1.10.10.60">
    <property type="entry name" value="Homeodomain-like"/>
    <property type="match status" value="1"/>
</dbReference>
<dbReference type="PANTHER" id="PTHR43952">
    <property type="entry name" value="MYB FAMILY TRANSCRIPTION FACTOR-RELATED"/>
    <property type="match status" value="1"/>
</dbReference>
<feature type="domain" description="Myb-like" evidence="6">
    <location>
        <begin position="3"/>
        <end position="57"/>
    </location>
</feature>
<dbReference type="InterPro" id="IPR009057">
    <property type="entry name" value="Homeodomain-like_sf"/>
</dbReference>
<dbReference type="SMART" id="SM00717">
    <property type="entry name" value="SANT"/>
    <property type="match status" value="1"/>
</dbReference>
<comment type="caution">
    <text evidence="7">The sequence shown here is derived from an EMBL/GenBank/DDBJ whole genome shotgun (WGS) entry which is preliminary data.</text>
</comment>
<feature type="region of interest" description="Disordered" evidence="5">
    <location>
        <begin position="73"/>
        <end position="107"/>
    </location>
</feature>
<keyword evidence="4" id="KW-0539">Nucleus</keyword>
<evidence type="ECO:0000259" key="6">
    <source>
        <dbReference type="PROSITE" id="PS50090"/>
    </source>
</evidence>
<reference evidence="7" key="1">
    <citation type="submission" date="2017-07" db="EMBL/GenBank/DDBJ databases">
        <title>Taro Niue Genome Assembly and Annotation.</title>
        <authorList>
            <person name="Atibalentja N."/>
            <person name="Keating K."/>
            <person name="Fields C.J."/>
        </authorList>
    </citation>
    <scope>NUCLEOTIDE SEQUENCE</scope>
    <source>
        <strain evidence="7">Niue_2</strain>
        <tissue evidence="7">Leaf</tissue>
    </source>
</reference>
<dbReference type="GO" id="GO:0003700">
    <property type="term" value="F:DNA-binding transcription factor activity"/>
    <property type="evidence" value="ECO:0007669"/>
    <property type="project" value="InterPro"/>
</dbReference>
<dbReference type="InterPro" id="IPR044636">
    <property type="entry name" value="RADIALIS-like"/>
</dbReference>
<dbReference type="PANTHER" id="PTHR43952:SF75">
    <property type="entry name" value="PROTEIN RADIALIS-LIKE 6"/>
    <property type="match status" value="1"/>
</dbReference>
<keyword evidence="8" id="KW-1185">Reference proteome</keyword>
<dbReference type="AlphaFoldDB" id="A0A843TTW7"/>
<dbReference type="CDD" id="cd00167">
    <property type="entry name" value="SANT"/>
    <property type="match status" value="1"/>
</dbReference>
<organism evidence="7 8">
    <name type="scientific">Colocasia esculenta</name>
    <name type="common">Wild taro</name>
    <name type="synonym">Arum esculentum</name>
    <dbReference type="NCBI Taxonomy" id="4460"/>
    <lineage>
        <taxon>Eukaryota</taxon>
        <taxon>Viridiplantae</taxon>
        <taxon>Streptophyta</taxon>
        <taxon>Embryophyta</taxon>
        <taxon>Tracheophyta</taxon>
        <taxon>Spermatophyta</taxon>
        <taxon>Magnoliopsida</taxon>
        <taxon>Liliopsida</taxon>
        <taxon>Araceae</taxon>
        <taxon>Aroideae</taxon>
        <taxon>Colocasieae</taxon>
        <taxon>Colocasia</taxon>
    </lineage>
</organism>
<evidence type="ECO:0000256" key="3">
    <source>
        <dbReference type="ARBA" id="ARBA00023163"/>
    </source>
</evidence>
<name>A0A843TTW7_COLES</name>
<dbReference type="InterPro" id="IPR001005">
    <property type="entry name" value="SANT/Myb"/>
</dbReference>
<proteinExistence type="predicted"/>
<dbReference type="FunFam" id="1.10.10.60:FF:000154">
    <property type="entry name" value="Transcription factor SRM1"/>
    <property type="match status" value="1"/>
</dbReference>
<dbReference type="GO" id="GO:0005634">
    <property type="term" value="C:nucleus"/>
    <property type="evidence" value="ECO:0007669"/>
    <property type="project" value="UniProtKB-SubCell"/>
</dbReference>
<dbReference type="PROSITE" id="PS50090">
    <property type="entry name" value="MYB_LIKE"/>
    <property type="match status" value="1"/>
</dbReference>
<dbReference type="OrthoDB" id="118550at2759"/>
<evidence type="ECO:0000256" key="4">
    <source>
        <dbReference type="ARBA" id="ARBA00023242"/>
    </source>
</evidence>
<comment type="subcellular location">
    <subcellularLocation>
        <location evidence="1">Nucleus</location>
    </subcellularLocation>
</comment>
<evidence type="ECO:0000313" key="7">
    <source>
        <dbReference type="EMBL" id="MQL73586.1"/>
    </source>
</evidence>
<gene>
    <name evidence="7" type="ORF">Taro_005942</name>
</gene>
<keyword evidence="2" id="KW-0805">Transcription regulation</keyword>
<sequence length="158" mass="17280">MASSSMRSSSWTAKQNKQFEQALAVYDKDTPDRWQNVARLVSGKSPEEAKKHYEDLIEDVKYIESGQVPFPYYRSTNTNAGGDRGGGSSTVADEGQRSRKPRPPSTLGFCILPTYAKCGGVSLFGNGPNGPPFRREGANGCWCRQEPAKPGQMSKKLG</sequence>
<protein>
    <recommendedName>
        <fullName evidence="6">Myb-like domain-containing protein</fullName>
    </recommendedName>
</protein>
<evidence type="ECO:0000256" key="1">
    <source>
        <dbReference type="ARBA" id="ARBA00004123"/>
    </source>
</evidence>
<dbReference type="SUPFAM" id="SSF46689">
    <property type="entry name" value="Homeodomain-like"/>
    <property type="match status" value="1"/>
</dbReference>